<proteinExistence type="predicted"/>
<dbReference type="Gene3D" id="3.40.1350.80">
    <property type="match status" value="1"/>
</dbReference>
<reference evidence="3 4" key="1">
    <citation type="submission" date="2022-08" db="EMBL/GenBank/DDBJ databases">
        <title>Proteogenomics of the novel Dehalobacterium formicoaceticum strain EZ94 highlights a key role of methyltransferases during anaerobic dichloromethane degradation.</title>
        <authorList>
            <person name="Wasmund K."/>
        </authorList>
    </citation>
    <scope>NUCLEOTIDE SEQUENCE [LARGE SCALE GENOMIC DNA]</scope>
    <source>
        <strain evidence="3 4">EZ94</strain>
    </source>
</reference>
<gene>
    <name evidence="3" type="ORF">NVS47_15620</name>
</gene>
<comment type="caution">
    <text evidence="3">The sequence shown here is derived from an EMBL/GenBank/DDBJ whole genome shotgun (WGS) entry which is preliminary data.</text>
</comment>
<feature type="domain" description="BsuBI/PstI restriction endonuclease" evidence="1">
    <location>
        <begin position="154"/>
        <end position="302"/>
    </location>
</feature>
<accession>A0ABT1Y7Q7</accession>
<dbReference type="Pfam" id="PF17728">
    <property type="entry name" value="BsuBI_PstI_RE_N"/>
    <property type="match status" value="1"/>
</dbReference>
<dbReference type="GO" id="GO:0004519">
    <property type="term" value="F:endonuclease activity"/>
    <property type="evidence" value="ECO:0007669"/>
    <property type="project" value="UniProtKB-KW"/>
</dbReference>
<dbReference type="EMBL" id="JANPWE010000014">
    <property type="protein sequence ID" value="MCR6546921.1"/>
    <property type="molecule type" value="Genomic_DNA"/>
</dbReference>
<evidence type="ECO:0000259" key="1">
    <source>
        <dbReference type="Pfam" id="PF06616"/>
    </source>
</evidence>
<dbReference type="InterPro" id="IPR009528">
    <property type="entry name" value="Restrct_endonuc_II_BsuBI_C"/>
</dbReference>
<dbReference type="InterPro" id="IPR041962">
    <property type="entry name" value="BsuBI/PstI_N_sf"/>
</dbReference>
<organism evidence="3 4">
    <name type="scientific">Dehalobacterium formicoaceticum</name>
    <dbReference type="NCBI Taxonomy" id="51515"/>
    <lineage>
        <taxon>Bacteria</taxon>
        <taxon>Bacillati</taxon>
        <taxon>Bacillota</taxon>
        <taxon>Clostridia</taxon>
        <taxon>Eubacteriales</taxon>
        <taxon>Peptococcaceae</taxon>
        <taxon>Dehalobacterium</taxon>
    </lineage>
</organism>
<dbReference type="Proteomes" id="UP001524944">
    <property type="component" value="Unassembled WGS sequence"/>
</dbReference>
<keyword evidence="3" id="KW-0540">Nuclease</keyword>
<keyword evidence="4" id="KW-1185">Reference proteome</keyword>
<feature type="domain" description="BsuBI/PstI restriction endonuclease HTH" evidence="2">
    <location>
        <begin position="2"/>
        <end position="139"/>
    </location>
</feature>
<keyword evidence="3" id="KW-0255">Endonuclease</keyword>
<evidence type="ECO:0000313" key="4">
    <source>
        <dbReference type="Proteomes" id="UP001524944"/>
    </source>
</evidence>
<dbReference type="Pfam" id="PF06616">
    <property type="entry name" value="BsuBI_PstI_RE"/>
    <property type="match status" value="1"/>
</dbReference>
<sequence length="310" mass="35405">MSKLEESKGILSAIGMPSQQTNDRSAYVLLALADIKVSDPWTRAKKPERRIVDMMNFMSQHYGKVYKPNTRETIRKDTIHQFVDGAVAERNTNSIDRPTNSPKYSYCLTDEMLELIKTYGTRGWQRTLKKFISKQGTLIDKYSQLRDIARVPVVVNGQEFNFSPGEHNTLQKAIIEEFAPRFAKGAEVIYVGDAENKDLIKNREVLESIGVIITDHDKLPDVVLYLSDKNWLYFIEAVTSAGPISVKRMREIEDMTAGCAAGRIYVTAFPDGKLYKRLIDQLAWETEVWIEENPDHMIHLNGDKFIGPRN</sequence>
<evidence type="ECO:0000259" key="2">
    <source>
        <dbReference type="Pfam" id="PF17728"/>
    </source>
</evidence>
<protein>
    <submittedName>
        <fullName evidence="3">Restriction endonuclease</fullName>
    </submittedName>
</protein>
<dbReference type="InterPro" id="IPR041963">
    <property type="entry name" value="BsuBI/PstI_C_sf"/>
</dbReference>
<dbReference type="Gene3D" id="1.10.10.1820">
    <property type="entry name" value="BsuBI/PstI restriction endonuclease-like"/>
    <property type="match status" value="1"/>
</dbReference>
<keyword evidence="3" id="KW-0378">Hydrolase</keyword>
<dbReference type="InterPro" id="IPR041454">
    <property type="entry name" value="BsuBI/PstI_N"/>
</dbReference>
<dbReference type="RefSeq" id="WP_089610487.1">
    <property type="nucleotide sequence ID" value="NZ_CP022121.1"/>
</dbReference>
<evidence type="ECO:0000313" key="3">
    <source>
        <dbReference type="EMBL" id="MCR6546921.1"/>
    </source>
</evidence>
<name>A0ABT1Y7Q7_9FIRM</name>